<dbReference type="InterPro" id="IPR000086">
    <property type="entry name" value="NUDIX_hydrolase_dom"/>
</dbReference>
<dbReference type="GO" id="GO:0016787">
    <property type="term" value="F:hydrolase activity"/>
    <property type="evidence" value="ECO:0007669"/>
    <property type="project" value="UniProtKB-KW"/>
</dbReference>
<evidence type="ECO:0000313" key="6">
    <source>
        <dbReference type="Proteomes" id="UP000190935"/>
    </source>
</evidence>
<dbReference type="PATRIC" id="fig|89059.3.peg.1069"/>
<dbReference type="STRING" id="89059.LAC1533_2056"/>
<dbReference type="Proteomes" id="UP000190935">
    <property type="component" value="Chromosome I"/>
</dbReference>
<evidence type="ECO:0000313" key="5">
    <source>
        <dbReference type="Proteomes" id="UP000051491"/>
    </source>
</evidence>
<dbReference type="Gene3D" id="3.90.79.10">
    <property type="entry name" value="Nucleoside Triphosphate Pyrophosphohydrolase"/>
    <property type="match status" value="1"/>
</dbReference>
<dbReference type="EMBL" id="LT630287">
    <property type="protein sequence ID" value="SFV41479.1"/>
    <property type="molecule type" value="Genomic_DNA"/>
</dbReference>
<reference evidence="6" key="3">
    <citation type="submission" date="2016-11" db="EMBL/GenBank/DDBJ databases">
        <authorList>
            <person name="Papadimitriou K."/>
        </authorList>
    </citation>
    <scope>NUCLEOTIDE SEQUENCE [LARGE SCALE GENOMIC DNA]</scope>
    <source>
        <strain evidence="6">ACA-DC 1533</strain>
    </source>
</reference>
<dbReference type="InterPro" id="IPR054105">
    <property type="entry name" value="WHD_NrtR"/>
</dbReference>
<dbReference type="Gene3D" id="1.10.10.10">
    <property type="entry name" value="Winged helix-like DNA-binding domain superfamily/Winged helix DNA-binding domain"/>
    <property type="match status" value="1"/>
</dbReference>
<gene>
    <name evidence="3" type="ORF">IV43_GL001013</name>
    <name evidence="4" type="ORF">LAC1533_2056</name>
</gene>
<dbReference type="SUPFAM" id="SSF46785">
    <property type="entry name" value="Winged helix' DNA-binding domain"/>
    <property type="match status" value="1"/>
</dbReference>
<dbReference type="Proteomes" id="UP000051491">
    <property type="component" value="Unassembled WGS sequence"/>
</dbReference>
<dbReference type="InterPro" id="IPR015797">
    <property type="entry name" value="NUDIX_hydrolase-like_dom_sf"/>
</dbReference>
<reference evidence="3 5" key="1">
    <citation type="journal article" date="2015" name="Genome Announc.">
        <title>Expanding the biotechnology potential of lactobacilli through comparative genomics of 213 strains and associated genera.</title>
        <authorList>
            <person name="Sun Z."/>
            <person name="Harris H.M."/>
            <person name="McCann A."/>
            <person name="Guo C."/>
            <person name="Argimon S."/>
            <person name="Zhang W."/>
            <person name="Yang X."/>
            <person name="Jeffery I.B."/>
            <person name="Cooney J.C."/>
            <person name="Kagawa T.F."/>
            <person name="Liu W."/>
            <person name="Song Y."/>
            <person name="Salvetti E."/>
            <person name="Wrobel A."/>
            <person name="Rasinkangas P."/>
            <person name="Parkhill J."/>
            <person name="Rea M.C."/>
            <person name="O'Sullivan O."/>
            <person name="Ritari J."/>
            <person name="Douillard F.P."/>
            <person name="Paul Ross R."/>
            <person name="Yang R."/>
            <person name="Briner A.E."/>
            <person name="Felis G.E."/>
            <person name="de Vos W.M."/>
            <person name="Barrangou R."/>
            <person name="Klaenhammer T.R."/>
            <person name="Caufield P.W."/>
            <person name="Cui Y."/>
            <person name="Zhang H."/>
            <person name="O'Toole P.W."/>
        </authorList>
    </citation>
    <scope>NUCLEOTIDE SEQUENCE [LARGE SCALE GENOMIC DNA]</scope>
    <source>
        <strain evidence="3 5">DSM 15353</strain>
    </source>
</reference>
<feature type="domain" description="Nudix hydrolase" evidence="1">
    <location>
        <begin position="20"/>
        <end position="123"/>
    </location>
</feature>
<feature type="domain" description="NrtR DNA-binding winged helix" evidence="2">
    <location>
        <begin position="193"/>
        <end position="251"/>
    </location>
</feature>
<dbReference type="CDD" id="cd18873">
    <property type="entry name" value="NUDIX_NadM_like"/>
    <property type="match status" value="1"/>
</dbReference>
<proteinExistence type="predicted"/>
<dbReference type="PANTHER" id="PTHR43736">
    <property type="entry name" value="ADP-RIBOSE PYROPHOSPHATASE"/>
    <property type="match status" value="1"/>
</dbReference>
<dbReference type="GeneID" id="95350159"/>
<name>A0A0R2K6C2_9LACO</name>
<evidence type="ECO:0000259" key="2">
    <source>
        <dbReference type="Pfam" id="PF21906"/>
    </source>
</evidence>
<dbReference type="InterPro" id="IPR036388">
    <property type="entry name" value="WH-like_DNA-bd_sf"/>
</dbReference>
<dbReference type="Pfam" id="PF21906">
    <property type="entry name" value="WHD_NrtR"/>
    <property type="match status" value="1"/>
</dbReference>
<dbReference type="InterPro" id="IPR036390">
    <property type="entry name" value="WH_DNA-bd_sf"/>
</dbReference>
<dbReference type="PANTHER" id="PTHR43736:SF4">
    <property type="entry name" value="SLR1690 PROTEIN"/>
    <property type="match status" value="1"/>
</dbReference>
<dbReference type="KEGG" id="laca:LAC1533_2056"/>
<organism evidence="3 5">
    <name type="scientific">Ligilactobacillus acidipiscis</name>
    <dbReference type="NCBI Taxonomy" id="89059"/>
    <lineage>
        <taxon>Bacteria</taxon>
        <taxon>Bacillati</taxon>
        <taxon>Bacillota</taxon>
        <taxon>Bacilli</taxon>
        <taxon>Lactobacillales</taxon>
        <taxon>Lactobacillaceae</taxon>
        <taxon>Ligilactobacillus</taxon>
    </lineage>
</organism>
<keyword evidence="3" id="KW-0378">Hydrolase</keyword>
<dbReference type="Pfam" id="PF00293">
    <property type="entry name" value="NUDIX"/>
    <property type="match status" value="1"/>
</dbReference>
<sequence length="252" mass="29053">MQEENRETKVNIVNLIWSFDRQKGQVNLLLVKRAQEPAKNMWSLPETFLGENESADQGALRLVHDKIGLKLAAFHTEQLETFTEPQRLSDGQRVLSLAYMTFLPEMPPLDPGYGAIAAKWFALTVKNHKYCFCNGSEQYRVAQTEFQEEYYHNLTDYGKTASGQLAFDHDWIIKVACQRIKNKLNYQPNILLILGDNFTLREARSVYAPFLKTKLERIDNSNFKKTHGKLFEEIGTATTKKRGRPANLYCLK</sequence>
<dbReference type="AlphaFoldDB" id="A0A0R2K6C2"/>
<dbReference type="RefSeq" id="WP_010497521.1">
    <property type="nucleotide sequence ID" value="NZ_JQBK01000024.1"/>
</dbReference>
<accession>A0A0R2K6C2</accession>
<protein>
    <submittedName>
        <fullName evidence="3">Hydrolase, NUDIX family protein</fullName>
    </submittedName>
    <submittedName>
        <fullName evidence="4">Nudix-related transcriptional regulator NrtR</fullName>
    </submittedName>
</protein>
<evidence type="ECO:0000313" key="4">
    <source>
        <dbReference type="EMBL" id="SFV41479.1"/>
    </source>
</evidence>
<evidence type="ECO:0000313" key="3">
    <source>
        <dbReference type="EMBL" id="KRN84923.1"/>
    </source>
</evidence>
<dbReference type="EMBL" id="JQBK01000024">
    <property type="protein sequence ID" value="KRN84923.1"/>
    <property type="molecule type" value="Genomic_DNA"/>
</dbReference>
<dbReference type="OrthoDB" id="9786141at2"/>
<reference evidence="4" key="2">
    <citation type="submission" date="2016-11" db="EMBL/GenBank/DDBJ databases">
        <authorList>
            <person name="Jaros S."/>
            <person name="Januszkiewicz K."/>
            <person name="Wedrychowicz H."/>
        </authorList>
    </citation>
    <scope>NUCLEOTIDE SEQUENCE [LARGE SCALE GENOMIC DNA]</scope>
    <source>
        <strain evidence="4">ACA-DC 1533</strain>
    </source>
</reference>
<dbReference type="SUPFAM" id="SSF55811">
    <property type="entry name" value="Nudix"/>
    <property type="match status" value="1"/>
</dbReference>
<evidence type="ECO:0000259" key="1">
    <source>
        <dbReference type="Pfam" id="PF00293"/>
    </source>
</evidence>